<dbReference type="GO" id="GO:0005254">
    <property type="term" value="F:chloride channel activity"/>
    <property type="evidence" value="ECO:0007669"/>
    <property type="project" value="InterPro"/>
</dbReference>
<feature type="domain" description="Cyclic nucleotide-binding" evidence="3">
    <location>
        <begin position="45"/>
        <end position="155"/>
    </location>
</feature>
<evidence type="ECO:0000259" key="3">
    <source>
        <dbReference type="PROSITE" id="PS50042"/>
    </source>
</evidence>
<dbReference type="AlphaFoldDB" id="A0AAD9DFC4"/>
<dbReference type="InterPro" id="IPR021134">
    <property type="entry name" value="Bestrophin-like"/>
</dbReference>
<comment type="caution">
    <text evidence="4">The sequence shown here is derived from an EMBL/GenBank/DDBJ whole genome shotgun (WGS) entry which is preliminary data.</text>
</comment>
<evidence type="ECO:0000256" key="1">
    <source>
        <dbReference type="SAM" id="MobiDB-lite"/>
    </source>
</evidence>
<sequence length="525" mass="59263">MKRNVSQAPSSTSGTDSSIVSGSGLERTEDDRAYIKSVLRQDVLFQDVVREGSQTDLASSFDRVEYKKGDVIFSQGDTGKDFMLILKEGECSITIDGEEVSGNYGTMRPPAMVGELALLMDRERAATVMAKTNVVAFRLDRASFKYFIVKSEDVKADIRKIDHVIDKISGIKSRYGGDIIRQFKPNRRWLWGQWHGTIFQQAWKTAVAFMLVSACFVAAVRSLCHPTWALGQIPDPNFPFVSKLAPLANLWQYLMTISTFILTFFLSQAYTLWRNMYDNTRKIQGRINDIGLLVASTVERDDEGKFTKRGEDLLDDIANYTCLFHVFCWAKYSKKFQVLSTSRGMSRMLSRGIMSQTEYSTLTSLRSSNHGTQYACLSWILVKCQTAMKDKTLPNDHALREVLFQKICDLRGTYHDIGDQLDGRIPLAYAHFVQVLVDSFLFIAPFALYPILGIWSIATVGLLSLFYAGLLDLSKILLDPLDNDSDESYDSPVNVDIGVLIRESNSTRWKYSAEMLPFATTLKAE</sequence>
<dbReference type="InterPro" id="IPR018488">
    <property type="entry name" value="cNMP-bd_CS"/>
</dbReference>
<dbReference type="EMBL" id="JATAAI010000009">
    <property type="protein sequence ID" value="KAK1743578.1"/>
    <property type="molecule type" value="Genomic_DNA"/>
</dbReference>
<dbReference type="CDD" id="cd00038">
    <property type="entry name" value="CAP_ED"/>
    <property type="match status" value="1"/>
</dbReference>
<dbReference type="InterPro" id="IPR014710">
    <property type="entry name" value="RmlC-like_jellyroll"/>
</dbReference>
<dbReference type="Proteomes" id="UP001224775">
    <property type="component" value="Unassembled WGS sequence"/>
</dbReference>
<dbReference type="InterPro" id="IPR000595">
    <property type="entry name" value="cNMP-bd_dom"/>
</dbReference>
<feature type="transmembrane region" description="Helical" evidence="2">
    <location>
        <begin position="250"/>
        <end position="273"/>
    </location>
</feature>
<feature type="transmembrane region" description="Helical" evidence="2">
    <location>
        <begin position="454"/>
        <end position="473"/>
    </location>
</feature>
<dbReference type="GO" id="GO:0030552">
    <property type="term" value="F:cAMP binding"/>
    <property type="evidence" value="ECO:0007669"/>
    <property type="project" value="TreeGrafter"/>
</dbReference>
<dbReference type="Pfam" id="PF01062">
    <property type="entry name" value="Bestrophin"/>
    <property type="match status" value="1"/>
</dbReference>
<reference evidence="4" key="1">
    <citation type="submission" date="2023-06" db="EMBL/GenBank/DDBJ databases">
        <title>Survivors Of The Sea: Transcriptome response of Skeletonema marinoi to long-term dormancy.</title>
        <authorList>
            <person name="Pinder M.I.M."/>
            <person name="Kourtchenko O."/>
            <person name="Robertson E.K."/>
            <person name="Larsson T."/>
            <person name="Maumus F."/>
            <person name="Osuna-Cruz C.M."/>
            <person name="Vancaester E."/>
            <person name="Stenow R."/>
            <person name="Vandepoele K."/>
            <person name="Ploug H."/>
            <person name="Bruchert V."/>
            <person name="Godhe A."/>
            <person name="Topel M."/>
        </authorList>
    </citation>
    <scope>NUCLEOTIDE SEQUENCE</scope>
    <source>
        <strain evidence="4">R05AC</strain>
    </source>
</reference>
<dbReference type="Gene3D" id="2.60.120.10">
    <property type="entry name" value="Jelly Rolls"/>
    <property type="match status" value="1"/>
</dbReference>
<name>A0AAD9DFC4_9STRA</name>
<evidence type="ECO:0000313" key="4">
    <source>
        <dbReference type="EMBL" id="KAK1743578.1"/>
    </source>
</evidence>
<dbReference type="InterPro" id="IPR018490">
    <property type="entry name" value="cNMP-bd_dom_sf"/>
</dbReference>
<feature type="compositionally biased region" description="Low complexity" evidence="1">
    <location>
        <begin position="10"/>
        <end position="24"/>
    </location>
</feature>
<keyword evidence="2" id="KW-0472">Membrane</keyword>
<gene>
    <name evidence="4" type="ORF">QTG54_006199</name>
</gene>
<dbReference type="GO" id="GO:0005829">
    <property type="term" value="C:cytosol"/>
    <property type="evidence" value="ECO:0007669"/>
    <property type="project" value="TreeGrafter"/>
</dbReference>
<evidence type="ECO:0000256" key="2">
    <source>
        <dbReference type="SAM" id="Phobius"/>
    </source>
</evidence>
<feature type="transmembrane region" description="Helical" evidence="2">
    <location>
        <begin position="207"/>
        <end position="230"/>
    </location>
</feature>
<dbReference type="SUPFAM" id="SSF51206">
    <property type="entry name" value="cAMP-binding domain-like"/>
    <property type="match status" value="1"/>
</dbReference>
<dbReference type="InterPro" id="IPR050503">
    <property type="entry name" value="cAMP-dep_PK_reg_su-like"/>
</dbReference>
<dbReference type="PANTHER" id="PTHR11635:SF152">
    <property type="entry name" value="CAMP-DEPENDENT PROTEIN KINASE TYPE I REGULATORY SUBUNIT-RELATED"/>
    <property type="match status" value="1"/>
</dbReference>
<dbReference type="Pfam" id="PF00027">
    <property type="entry name" value="cNMP_binding"/>
    <property type="match status" value="1"/>
</dbReference>
<dbReference type="PROSITE" id="PS50042">
    <property type="entry name" value="CNMP_BINDING_3"/>
    <property type="match status" value="1"/>
</dbReference>
<keyword evidence="2" id="KW-1133">Transmembrane helix</keyword>
<dbReference type="SMART" id="SM00100">
    <property type="entry name" value="cNMP"/>
    <property type="match status" value="1"/>
</dbReference>
<dbReference type="GO" id="GO:0005952">
    <property type="term" value="C:cAMP-dependent protein kinase complex"/>
    <property type="evidence" value="ECO:0007669"/>
    <property type="project" value="InterPro"/>
</dbReference>
<dbReference type="GO" id="GO:0034236">
    <property type="term" value="F:protein kinase A catalytic subunit binding"/>
    <property type="evidence" value="ECO:0007669"/>
    <property type="project" value="TreeGrafter"/>
</dbReference>
<dbReference type="PANTHER" id="PTHR11635">
    <property type="entry name" value="CAMP-DEPENDENT PROTEIN KINASE REGULATORY CHAIN"/>
    <property type="match status" value="1"/>
</dbReference>
<dbReference type="PROSITE" id="PS00889">
    <property type="entry name" value="CNMP_BINDING_2"/>
    <property type="match status" value="1"/>
</dbReference>
<proteinExistence type="predicted"/>
<feature type="region of interest" description="Disordered" evidence="1">
    <location>
        <begin position="1"/>
        <end position="25"/>
    </location>
</feature>
<keyword evidence="2" id="KW-0812">Transmembrane</keyword>
<protein>
    <submittedName>
        <fullName evidence="4">Bestrophin family protein</fullName>
    </submittedName>
</protein>
<accession>A0AAD9DFC4</accession>
<keyword evidence="5" id="KW-1185">Reference proteome</keyword>
<dbReference type="GO" id="GO:0004862">
    <property type="term" value="F:cAMP-dependent protein kinase inhibitor activity"/>
    <property type="evidence" value="ECO:0007669"/>
    <property type="project" value="TreeGrafter"/>
</dbReference>
<organism evidence="4 5">
    <name type="scientific">Skeletonema marinoi</name>
    <dbReference type="NCBI Taxonomy" id="267567"/>
    <lineage>
        <taxon>Eukaryota</taxon>
        <taxon>Sar</taxon>
        <taxon>Stramenopiles</taxon>
        <taxon>Ochrophyta</taxon>
        <taxon>Bacillariophyta</taxon>
        <taxon>Coscinodiscophyceae</taxon>
        <taxon>Thalassiosirophycidae</taxon>
        <taxon>Thalassiosirales</taxon>
        <taxon>Skeletonemataceae</taxon>
        <taxon>Skeletonema</taxon>
        <taxon>Skeletonema marinoi-dohrnii complex</taxon>
    </lineage>
</organism>
<evidence type="ECO:0000313" key="5">
    <source>
        <dbReference type="Proteomes" id="UP001224775"/>
    </source>
</evidence>